<feature type="transmembrane region" description="Helical" evidence="6">
    <location>
        <begin position="165"/>
        <end position="188"/>
    </location>
</feature>
<feature type="transmembrane region" description="Helical" evidence="6">
    <location>
        <begin position="235"/>
        <end position="256"/>
    </location>
</feature>
<feature type="non-terminal residue" evidence="7">
    <location>
        <position position="410"/>
    </location>
</feature>
<dbReference type="InterPro" id="IPR018108">
    <property type="entry name" value="MCP_transmembrane"/>
</dbReference>
<dbReference type="PANTHER" id="PTHR46080">
    <property type="entry name" value="MITOCHONDRIAL SUBSTRATE CARRIER FAMILY PROTEIN J"/>
    <property type="match status" value="1"/>
</dbReference>
<keyword evidence="5" id="KW-0813">Transport</keyword>
<dbReference type="PROSITE" id="PS50920">
    <property type="entry name" value="SOLCAR"/>
    <property type="match status" value="1"/>
</dbReference>
<dbReference type="SUPFAM" id="SSF103506">
    <property type="entry name" value="Mitochondrial carrier"/>
    <property type="match status" value="1"/>
</dbReference>
<dbReference type="Pfam" id="PF00153">
    <property type="entry name" value="Mito_carr"/>
    <property type="match status" value="1"/>
</dbReference>
<sequence length="410" mass="45042">MCCSDRGTMTTCEDLRGALHNSGEAAKTPSESFSTNAVNRSLSDLHTPTWYLLLGLSSGIRTVLLHPLNLAISRKRVMQENTTPSVVHILSQAHRGEVSAHSATAKKGIRAIYRGFGVALVGNLLGEVAYLHTLEMVREQLESSPSLLERTASLQGREFTASSHAAAAGGVAGSLAALLIATPMSVVCNRQMTSGYGMSFRNTYRSAWATGWEVCQLHQQPNTSRLRRGGDALRGLYAGLLPGIAALPESAMWWALYSKMKVVFYTLFEPALSRWEREKETNDSPRPLWRQNWLLSPTDNPALNAMAGMCASAITTLVFNPFDVLHTRLQALPVEKHSKAERVPFGRVYNIVNNLLRREGWRGLFKGTAANVSICVLDGVFFSLLFELTKLGSDRGFLSQLQNSVERSES</sequence>
<reference evidence="7 8" key="1">
    <citation type="submission" date="2013-07" db="EMBL/GenBank/DDBJ databases">
        <authorList>
            <person name="Stoco P.H."/>
            <person name="Wagner G."/>
            <person name="Gerber A."/>
            <person name="Zaha A."/>
            <person name="Thompson C."/>
            <person name="Bartholomeu D.C."/>
            <person name="Luckemeyer D.D."/>
            <person name="Bahia D."/>
            <person name="Loreto E."/>
            <person name="Prestes E.B."/>
            <person name="Lima F.M."/>
            <person name="Rodrigues-Luiz G."/>
            <person name="Vallejo G.A."/>
            <person name="Filho J.F."/>
            <person name="Monteiro K.M."/>
            <person name="Tyler K.M."/>
            <person name="de Almeida L.G."/>
            <person name="Ortiz M.F."/>
            <person name="Siervo M.A."/>
            <person name="de Moraes M.H."/>
            <person name="Cunha O.L."/>
            <person name="Mendonca-Neto R."/>
            <person name="Silva R."/>
            <person name="Teixeira S.M."/>
            <person name="Murta S.M."/>
            <person name="Sincero T.C."/>
            <person name="Mendes T.A."/>
            <person name="Urmenyi T.P."/>
            <person name="Silva V.G."/>
            <person name="da Rocha W.D."/>
            <person name="Andersson B."/>
            <person name="Romanha A.J."/>
            <person name="Steindel M."/>
            <person name="de Vasconcelos A.T."/>
            <person name="Grisard E.C."/>
        </authorList>
    </citation>
    <scope>NUCLEOTIDE SEQUENCE [LARGE SCALE GENOMIC DNA]</scope>
    <source>
        <strain evidence="7 8">SC58</strain>
    </source>
</reference>
<dbReference type="VEuPathDB" id="TriTrypDB:TRSC58_02416"/>
<dbReference type="Gene3D" id="1.50.40.10">
    <property type="entry name" value="Mitochondrial carrier domain"/>
    <property type="match status" value="1"/>
</dbReference>
<proteinExistence type="inferred from homology"/>
<dbReference type="AlphaFoldDB" id="A0A061J4Q2"/>
<organism evidence="7 8">
    <name type="scientific">Trypanosoma rangeli SC58</name>
    <dbReference type="NCBI Taxonomy" id="429131"/>
    <lineage>
        <taxon>Eukaryota</taxon>
        <taxon>Discoba</taxon>
        <taxon>Euglenozoa</taxon>
        <taxon>Kinetoplastea</taxon>
        <taxon>Metakinetoplastina</taxon>
        <taxon>Trypanosomatida</taxon>
        <taxon>Trypanosomatidae</taxon>
        <taxon>Trypanosoma</taxon>
        <taxon>Herpetosoma</taxon>
    </lineage>
</organism>
<keyword evidence="3 4" id="KW-0472">Membrane</keyword>
<dbReference type="OrthoDB" id="250329at2759"/>
<accession>A0A061J4Q2</accession>
<comment type="subcellular location">
    <subcellularLocation>
        <location evidence="1">Membrane</location>
        <topology evidence="1">Multi-pass membrane protein</topology>
    </subcellularLocation>
</comment>
<dbReference type="Proteomes" id="UP000031737">
    <property type="component" value="Unassembled WGS sequence"/>
</dbReference>
<keyword evidence="2 4" id="KW-0812">Transmembrane</keyword>
<comment type="similarity">
    <text evidence="5">Belongs to the mitochondrial carrier (TC 2.A.29) family.</text>
</comment>
<dbReference type="InterPro" id="IPR023395">
    <property type="entry name" value="MCP_dom_sf"/>
</dbReference>
<evidence type="ECO:0000256" key="5">
    <source>
        <dbReference type="RuleBase" id="RU000488"/>
    </source>
</evidence>
<feature type="transmembrane region" description="Helical" evidence="6">
    <location>
        <begin position="111"/>
        <end position="131"/>
    </location>
</feature>
<evidence type="ECO:0000256" key="2">
    <source>
        <dbReference type="ARBA" id="ARBA00022692"/>
    </source>
</evidence>
<evidence type="ECO:0000256" key="6">
    <source>
        <dbReference type="SAM" id="Phobius"/>
    </source>
</evidence>
<evidence type="ECO:0008006" key="9">
    <source>
        <dbReference type="Google" id="ProtNLM"/>
    </source>
</evidence>
<dbReference type="EMBL" id="AUPL01002416">
    <property type="protein sequence ID" value="ESL09859.1"/>
    <property type="molecule type" value="Genomic_DNA"/>
</dbReference>
<evidence type="ECO:0000313" key="8">
    <source>
        <dbReference type="Proteomes" id="UP000031737"/>
    </source>
</evidence>
<evidence type="ECO:0000256" key="3">
    <source>
        <dbReference type="ARBA" id="ARBA00023136"/>
    </source>
</evidence>
<keyword evidence="8" id="KW-1185">Reference proteome</keyword>
<evidence type="ECO:0000256" key="1">
    <source>
        <dbReference type="ARBA" id="ARBA00004141"/>
    </source>
</evidence>
<feature type="repeat" description="Solcar" evidence="4">
    <location>
        <begin position="299"/>
        <end position="392"/>
    </location>
</feature>
<dbReference type="GO" id="GO:0016020">
    <property type="term" value="C:membrane"/>
    <property type="evidence" value="ECO:0007669"/>
    <property type="project" value="UniProtKB-SubCell"/>
</dbReference>
<dbReference type="PANTHER" id="PTHR46080:SF18">
    <property type="entry name" value="MITOCHONDRIAL SUBSTRATE CARRIER FAMILY PROTEIN J"/>
    <property type="match status" value="1"/>
</dbReference>
<comment type="caution">
    <text evidence="7">The sequence shown here is derived from an EMBL/GenBank/DDBJ whole genome shotgun (WGS) entry which is preliminary data.</text>
</comment>
<keyword evidence="6" id="KW-1133">Transmembrane helix</keyword>
<name>A0A061J4Q2_TRYRA</name>
<protein>
    <recommendedName>
        <fullName evidence="9">Mitochondrial carrier protein</fullName>
    </recommendedName>
</protein>
<evidence type="ECO:0000256" key="4">
    <source>
        <dbReference type="PROSITE-ProRule" id="PRU00282"/>
    </source>
</evidence>
<gene>
    <name evidence="7" type="ORF">TRSC58_02416</name>
</gene>
<evidence type="ECO:0000313" key="7">
    <source>
        <dbReference type="EMBL" id="ESL09859.1"/>
    </source>
</evidence>